<proteinExistence type="predicted"/>
<dbReference type="AlphaFoldDB" id="A0A5J4T4M0"/>
<dbReference type="GO" id="GO:0005737">
    <property type="term" value="C:cytoplasm"/>
    <property type="evidence" value="ECO:0007669"/>
    <property type="project" value="TreeGrafter"/>
</dbReference>
<evidence type="ECO:0000313" key="9">
    <source>
        <dbReference type="Proteomes" id="UP000324800"/>
    </source>
</evidence>
<dbReference type="PANTHER" id="PTHR11254">
    <property type="entry name" value="HECT DOMAIN UBIQUITIN-PROTEIN LIGASE"/>
    <property type="match status" value="1"/>
</dbReference>
<accession>A0A5J4T4M0</accession>
<dbReference type="SUPFAM" id="SSF56204">
    <property type="entry name" value="Hect, E3 ligase catalytic domain"/>
    <property type="match status" value="1"/>
</dbReference>
<dbReference type="GO" id="GO:0061630">
    <property type="term" value="F:ubiquitin protein ligase activity"/>
    <property type="evidence" value="ECO:0007669"/>
    <property type="project" value="UniProtKB-EC"/>
</dbReference>
<gene>
    <name evidence="8" type="ORF">EZS28_051800</name>
</gene>
<comment type="caution">
    <text evidence="8">The sequence shown here is derived from an EMBL/GenBank/DDBJ whole genome shotgun (WGS) entry which is preliminary data.</text>
</comment>
<sequence>GYTPSKSTIKYFWEVVNEMSSDEKRALLRFATGSPSLPAGGFSQLIGSTTNKISLFTLRQTKYLTHHHLPVAHTCFNVIDLPPYKSKKELQQKIEQALENMGGGFTLA</sequence>
<dbReference type="Proteomes" id="UP000324800">
    <property type="component" value="Unassembled WGS sequence"/>
</dbReference>
<name>A0A5J4T4M0_9EUKA</name>
<protein>
    <recommendedName>
        <fullName evidence="3">HECT-type E3 ubiquitin transferase</fullName>
        <ecNumber evidence="3">2.3.2.26</ecNumber>
    </recommendedName>
</protein>
<dbReference type="Gene3D" id="3.30.2410.10">
    <property type="entry name" value="Hect, E3 ligase catalytic domain"/>
    <property type="match status" value="1"/>
</dbReference>
<dbReference type="Pfam" id="PF00632">
    <property type="entry name" value="HECT"/>
    <property type="match status" value="1"/>
</dbReference>
<comment type="catalytic activity">
    <reaction evidence="1">
        <text>S-ubiquitinyl-[E2 ubiquitin-conjugating enzyme]-L-cysteine + [acceptor protein]-L-lysine = [E2 ubiquitin-conjugating enzyme]-L-cysteine + N(6)-ubiquitinyl-[acceptor protein]-L-lysine.</text>
        <dbReference type="EC" id="2.3.2.26"/>
    </reaction>
</comment>
<evidence type="ECO:0000313" key="8">
    <source>
        <dbReference type="EMBL" id="KAA6352673.1"/>
    </source>
</evidence>
<evidence type="ECO:0000256" key="4">
    <source>
        <dbReference type="ARBA" id="ARBA00022679"/>
    </source>
</evidence>
<dbReference type="GO" id="GO:0016567">
    <property type="term" value="P:protein ubiquitination"/>
    <property type="evidence" value="ECO:0007669"/>
    <property type="project" value="TreeGrafter"/>
</dbReference>
<feature type="active site" description="Glycyl thioester intermediate" evidence="6">
    <location>
        <position position="75"/>
    </location>
</feature>
<keyword evidence="4" id="KW-0808">Transferase</keyword>
<feature type="non-terminal residue" evidence="8">
    <location>
        <position position="1"/>
    </location>
</feature>
<evidence type="ECO:0000256" key="6">
    <source>
        <dbReference type="PROSITE-ProRule" id="PRU00104"/>
    </source>
</evidence>
<dbReference type="PROSITE" id="PS50237">
    <property type="entry name" value="HECT"/>
    <property type="match status" value="1"/>
</dbReference>
<evidence type="ECO:0000256" key="5">
    <source>
        <dbReference type="ARBA" id="ARBA00022786"/>
    </source>
</evidence>
<reference evidence="8 9" key="1">
    <citation type="submission" date="2019-03" db="EMBL/GenBank/DDBJ databases">
        <title>Single cell metagenomics reveals metabolic interactions within the superorganism composed of flagellate Streblomastix strix and complex community of Bacteroidetes bacteria on its surface.</title>
        <authorList>
            <person name="Treitli S.C."/>
            <person name="Kolisko M."/>
            <person name="Husnik F."/>
            <person name="Keeling P."/>
            <person name="Hampl V."/>
        </authorList>
    </citation>
    <scope>NUCLEOTIDE SEQUENCE [LARGE SCALE GENOMIC DNA]</scope>
    <source>
        <strain evidence="8">ST1C</strain>
    </source>
</reference>
<dbReference type="OrthoDB" id="8068875at2759"/>
<evidence type="ECO:0000256" key="1">
    <source>
        <dbReference type="ARBA" id="ARBA00000885"/>
    </source>
</evidence>
<comment type="pathway">
    <text evidence="2">Protein modification; protein ubiquitination.</text>
</comment>
<evidence type="ECO:0000256" key="3">
    <source>
        <dbReference type="ARBA" id="ARBA00012485"/>
    </source>
</evidence>
<keyword evidence="5 6" id="KW-0833">Ubl conjugation pathway</keyword>
<organism evidence="8 9">
    <name type="scientific">Streblomastix strix</name>
    <dbReference type="NCBI Taxonomy" id="222440"/>
    <lineage>
        <taxon>Eukaryota</taxon>
        <taxon>Metamonada</taxon>
        <taxon>Preaxostyla</taxon>
        <taxon>Oxymonadida</taxon>
        <taxon>Streblomastigidae</taxon>
        <taxon>Streblomastix</taxon>
    </lineage>
</organism>
<dbReference type="EMBL" id="SNRW01039510">
    <property type="protein sequence ID" value="KAA6352673.1"/>
    <property type="molecule type" value="Genomic_DNA"/>
</dbReference>
<dbReference type="GO" id="GO:0006511">
    <property type="term" value="P:ubiquitin-dependent protein catabolic process"/>
    <property type="evidence" value="ECO:0007669"/>
    <property type="project" value="TreeGrafter"/>
</dbReference>
<dbReference type="EC" id="2.3.2.26" evidence="3"/>
<dbReference type="InterPro" id="IPR050409">
    <property type="entry name" value="E3_ubiq-protein_ligase"/>
</dbReference>
<feature type="domain" description="HECT" evidence="7">
    <location>
        <begin position="1"/>
        <end position="108"/>
    </location>
</feature>
<evidence type="ECO:0000256" key="2">
    <source>
        <dbReference type="ARBA" id="ARBA00004906"/>
    </source>
</evidence>
<evidence type="ECO:0000259" key="7">
    <source>
        <dbReference type="PROSITE" id="PS50237"/>
    </source>
</evidence>
<dbReference type="PANTHER" id="PTHR11254:SF440">
    <property type="entry name" value="E3 UBIQUITIN-PROTEIN LIGASE NEDD-4"/>
    <property type="match status" value="1"/>
</dbReference>
<dbReference type="InterPro" id="IPR035983">
    <property type="entry name" value="Hect_E3_ubiquitin_ligase"/>
</dbReference>
<dbReference type="InterPro" id="IPR000569">
    <property type="entry name" value="HECT_dom"/>
</dbReference>